<reference evidence="1 2" key="1">
    <citation type="submission" date="2013-12" db="EMBL/GenBank/DDBJ databases">
        <authorList>
            <consortium name="DOE Joint Genome Institute"/>
            <person name="Eisen J."/>
            <person name="Huntemann M."/>
            <person name="Han J."/>
            <person name="Chen A."/>
            <person name="Kyrpides N."/>
            <person name="Mavromatis K."/>
            <person name="Markowitz V."/>
            <person name="Palaniappan K."/>
            <person name="Ivanova N."/>
            <person name="Schaumberg A."/>
            <person name="Pati A."/>
            <person name="Liolios K."/>
            <person name="Nordberg H.P."/>
            <person name="Cantor M.N."/>
            <person name="Hua S.X."/>
            <person name="Woyke T."/>
        </authorList>
    </citation>
    <scope>NUCLEOTIDE SEQUENCE [LARGE SCALE GENOMIC DNA]</scope>
    <source>
        <strain evidence="2">DSM 18177</strain>
    </source>
</reference>
<name>W0EW01_9BACT</name>
<dbReference type="EMBL" id="CP007034">
    <property type="protein sequence ID" value="AHF13708.1"/>
    <property type="molecule type" value="Genomic_DNA"/>
</dbReference>
<sequence>MYPKDNIFNIYYNIGRRVPFQVKRCEVGLKRSLFENRYKPTGRTFMVEKVEPKGKYGKAYGYCLVNNVRDDEYLKMYNPNYSIDDIAEIPCAGCGEWVLIDVPGHSLDEIFPIHKADEILSFGQYKGMTYRDVYLRDSRLIPSL</sequence>
<dbReference type="KEGG" id="bvs:BARVI_04540"/>
<evidence type="ECO:0000313" key="1">
    <source>
        <dbReference type="EMBL" id="AHF13708.1"/>
    </source>
</evidence>
<gene>
    <name evidence="1" type="ORF">BARVI_04540</name>
</gene>
<organism evidence="1 2">
    <name type="scientific">Barnesiella viscericola DSM 18177</name>
    <dbReference type="NCBI Taxonomy" id="880074"/>
    <lineage>
        <taxon>Bacteria</taxon>
        <taxon>Pseudomonadati</taxon>
        <taxon>Bacteroidota</taxon>
        <taxon>Bacteroidia</taxon>
        <taxon>Bacteroidales</taxon>
        <taxon>Barnesiellaceae</taxon>
        <taxon>Barnesiella</taxon>
    </lineage>
</organism>
<dbReference type="AlphaFoldDB" id="W0EW01"/>
<evidence type="ECO:0000313" key="2">
    <source>
        <dbReference type="Proteomes" id="UP000018901"/>
    </source>
</evidence>
<dbReference type="HOGENOM" id="CLU_104169_0_0_10"/>
<proteinExistence type="predicted"/>
<dbReference type="eggNOG" id="ENOG5030X23">
    <property type="taxonomic scope" value="Bacteria"/>
</dbReference>
<protein>
    <submittedName>
        <fullName evidence="1">Uncharacterized protein</fullName>
    </submittedName>
</protein>
<dbReference type="Proteomes" id="UP000018901">
    <property type="component" value="Chromosome"/>
</dbReference>
<accession>W0EW01</accession>
<keyword evidence="2" id="KW-1185">Reference proteome</keyword>